<keyword evidence="2" id="KW-1185">Reference proteome</keyword>
<dbReference type="EMBL" id="MVGT01001736">
    <property type="protein sequence ID" value="OVA11007.1"/>
    <property type="molecule type" value="Genomic_DNA"/>
</dbReference>
<name>A0A200QKS4_MACCD</name>
<proteinExistence type="predicted"/>
<dbReference type="InParanoid" id="A0A200QKS4"/>
<dbReference type="Proteomes" id="UP000195402">
    <property type="component" value="Unassembled WGS sequence"/>
</dbReference>
<evidence type="ECO:0000313" key="2">
    <source>
        <dbReference type="Proteomes" id="UP000195402"/>
    </source>
</evidence>
<accession>A0A200QKS4</accession>
<protein>
    <submittedName>
        <fullName evidence="1">Uncharacterized protein</fullName>
    </submittedName>
</protein>
<comment type="caution">
    <text evidence="1">The sequence shown here is derived from an EMBL/GenBank/DDBJ whole genome shotgun (WGS) entry which is preliminary data.</text>
</comment>
<gene>
    <name evidence="1" type="ORF">BVC80_1745g20</name>
</gene>
<evidence type="ECO:0000313" key="1">
    <source>
        <dbReference type="EMBL" id="OVA11007.1"/>
    </source>
</evidence>
<organism evidence="1 2">
    <name type="scientific">Macleaya cordata</name>
    <name type="common">Five-seeded plume-poppy</name>
    <name type="synonym">Bocconia cordata</name>
    <dbReference type="NCBI Taxonomy" id="56857"/>
    <lineage>
        <taxon>Eukaryota</taxon>
        <taxon>Viridiplantae</taxon>
        <taxon>Streptophyta</taxon>
        <taxon>Embryophyta</taxon>
        <taxon>Tracheophyta</taxon>
        <taxon>Spermatophyta</taxon>
        <taxon>Magnoliopsida</taxon>
        <taxon>Ranunculales</taxon>
        <taxon>Papaveraceae</taxon>
        <taxon>Papaveroideae</taxon>
        <taxon>Macleaya</taxon>
    </lineage>
</organism>
<sequence>MQTYSGDSIAQAEAILEWEEMGYRPQGSYLSSFKSENFAFFSKKGGNEVKLIEKVKTKGRRKEKVKLGFDGGSGSDNYSESRELVVKEVERLPSAVRRQHKDLRVQLKYLLSTGNVFIHYYINQVRDGSMVTPQMEAAKLNIDFDGVIPDEVNAVVINALKNPLSTASGNYSLSTLRSYCLGGRVAGSTSFYSCLLSEG</sequence>
<reference evidence="1 2" key="1">
    <citation type="journal article" date="2017" name="Mol. Plant">
        <title>The Genome of Medicinal Plant Macleaya cordata Provides New Insights into Benzylisoquinoline Alkaloids Metabolism.</title>
        <authorList>
            <person name="Liu X."/>
            <person name="Liu Y."/>
            <person name="Huang P."/>
            <person name="Ma Y."/>
            <person name="Qing Z."/>
            <person name="Tang Q."/>
            <person name="Cao H."/>
            <person name="Cheng P."/>
            <person name="Zheng Y."/>
            <person name="Yuan Z."/>
            <person name="Zhou Y."/>
            <person name="Liu J."/>
            <person name="Tang Z."/>
            <person name="Zhuo Y."/>
            <person name="Zhang Y."/>
            <person name="Yu L."/>
            <person name="Huang J."/>
            <person name="Yang P."/>
            <person name="Peng Q."/>
            <person name="Zhang J."/>
            <person name="Jiang W."/>
            <person name="Zhang Z."/>
            <person name="Lin K."/>
            <person name="Ro D.K."/>
            <person name="Chen X."/>
            <person name="Xiong X."/>
            <person name="Shang Y."/>
            <person name="Huang S."/>
            <person name="Zeng J."/>
        </authorList>
    </citation>
    <scope>NUCLEOTIDE SEQUENCE [LARGE SCALE GENOMIC DNA]</scope>
    <source>
        <strain evidence="2">cv. BLH2017</strain>
        <tissue evidence="1">Root</tissue>
    </source>
</reference>
<dbReference type="OrthoDB" id="2019614at2759"/>
<dbReference type="STRING" id="56857.A0A200QKS4"/>
<dbReference type="AlphaFoldDB" id="A0A200QKS4"/>